<feature type="domain" description="LysR substrate-binding" evidence="4">
    <location>
        <begin position="23"/>
        <end position="236"/>
    </location>
</feature>
<reference evidence="5" key="1">
    <citation type="submission" date="2024-02" db="EMBL/GenBank/DDBJ databases">
        <title>Complete genome sequence of Vreelandella sp. SM1641, a marine exopolysaccharide-producing bacterium isolated from deep-sea hydrothermal sediment of the southwest Indian Ocean.</title>
        <authorList>
            <person name="Zhu H."/>
            <person name="Sun M."/>
        </authorList>
    </citation>
    <scope>NUCLEOTIDE SEQUENCE</scope>
    <source>
        <strain evidence="5">SM1641</strain>
    </source>
</reference>
<dbReference type="Gene3D" id="3.40.190.10">
    <property type="entry name" value="Periplasmic binding protein-like II"/>
    <property type="match status" value="2"/>
</dbReference>
<dbReference type="PANTHER" id="PTHR30126">
    <property type="entry name" value="HTH-TYPE TRANSCRIPTIONAL REGULATOR"/>
    <property type="match status" value="1"/>
</dbReference>
<keyword evidence="2" id="KW-0805">Transcription regulation</keyword>
<evidence type="ECO:0000256" key="3">
    <source>
        <dbReference type="ARBA" id="ARBA00023163"/>
    </source>
</evidence>
<evidence type="ECO:0000256" key="2">
    <source>
        <dbReference type="ARBA" id="ARBA00023015"/>
    </source>
</evidence>
<dbReference type="PANTHER" id="PTHR30126:SF2">
    <property type="entry name" value="HTH-TYPE TRANSCRIPTIONAL REGULATOR YJIE"/>
    <property type="match status" value="1"/>
</dbReference>
<dbReference type="RefSeq" id="WP_350359398.1">
    <property type="nucleotide sequence ID" value="NZ_CP158484.1"/>
</dbReference>
<dbReference type="EMBL" id="CP158484">
    <property type="protein sequence ID" value="XBY57425.1"/>
    <property type="molecule type" value="Genomic_DNA"/>
</dbReference>
<comment type="similarity">
    <text evidence="1">Belongs to the LysR transcriptional regulatory family.</text>
</comment>
<dbReference type="Pfam" id="PF03466">
    <property type="entry name" value="LysR_substrate"/>
    <property type="match status" value="1"/>
</dbReference>
<protein>
    <submittedName>
        <fullName evidence="5">Substrate-binding domain-containing protein</fullName>
    </submittedName>
</protein>
<keyword evidence="3" id="KW-0804">Transcription</keyword>
<dbReference type="InterPro" id="IPR005119">
    <property type="entry name" value="LysR_subst-bd"/>
</dbReference>
<evidence type="ECO:0000256" key="1">
    <source>
        <dbReference type="ARBA" id="ARBA00009437"/>
    </source>
</evidence>
<evidence type="ECO:0000313" key="5">
    <source>
        <dbReference type="EMBL" id="XBY57425.1"/>
    </source>
</evidence>
<gene>
    <name evidence="5" type="ORF">V8F66_14095</name>
</gene>
<dbReference type="SUPFAM" id="SSF53850">
    <property type="entry name" value="Periplasmic binding protein-like II"/>
    <property type="match status" value="1"/>
</dbReference>
<dbReference type="AlphaFoldDB" id="A0AAU7XIL8"/>
<dbReference type="GO" id="GO:0000976">
    <property type="term" value="F:transcription cis-regulatory region binding"/>
    <property type="evidence" value="ECO:0007669"/>
    <property type="project" value="TreeGrafter"/>
</dbReference>
<dbReference type="KEGG" id="vrs:V8F66_14095"/>
<evidence type="ECO:0000259" key="4">
    <source>
        <dbReference type="Pfam" id="PF03466"/>
    </source>
</evidence>
<accession>A0AAU7XIL8</accession>
<name>A0AAU7XIL8_9GAMM</name>
<proteinExistence type="inferred from homology"/>
<organism evidence="5">
    <name type="scientific">Vreelandella sp. SM1641</name>
    <dbReference type="NCBI Taxonomy" id="3126101"/>
    <lineage>
        <taxon>Bacteria</taxon>
        <taxon>Pseudomonadati</taxon>
        <taxon>Pseudomonadota</taxon>
        <taxon>Gammaproteobacteria</taxon>
        <taxon>Oceanospirillales</taxon>
        <taxon>Halomonadaceae</taxon>
        <taxon>Vreelandella</taxon>
    </lineage>
</organism>
<sequence>MLHLLVEFRFEGFRESVAQRTEDQQRRIRFCSPHILSTIFFPYWLPRLQEKFGEARLSINSDTLPQCLIELNRGKADFVVALFDEEDLIKNHLSLLLEGDRYTFIELGTESLIPVSAPNATGQPLFNLNTYTEHPISFLGYSEECHLGWSLQTALKGRNLNLQQYHDTNLANGLRLMTLSELGMSWLPKSLVREDLSAKRLVRSGDLTFDISLKIKLLRRVAPLTPEAQRLWDYLIKLQA</sequence>
<dbReference type="GO" id="GO:0006355">
    <property type="term" value="P:regulation of DNA-templated transcription"/>
    <property type="evidence" value="ECO:0007669"/>
    <property type="project" value="TreeGrafter"/>
</dbReference>